<accession>A0A9P8W1T7</accession>
<proteinExistence type="predicted"/>
<reference evidence="7 8" key="1">
    <citation type="journal article" date="2021" name="Nat. Commun.">
        <title>Genetic determinants of endophytism in the Arabidopsis root mycobiome.</title>
        <authorList>
            <person name="Mesny F."/>
            <person name="Miyauchi S."/>
            <person name="Thiergart T."/>
            <person name="Pickel B."/>
            <person name="Atanasova L."/>
            <person name="Karlsson M."/>
            <person name="Huettel B."/>
            <person name="Barry K.W."/>
            <person name="Haridas S."/>
            <person name="Chen C."/>
            <person name="Bauer D."/>
            <person name="Andreopoulos W."/>
            <person name="Pangilinan J."/>
            <person name="LaButti K."/>
            <person name="Riley R."/>
            <person name="Lipzen A."/>
            <person name="Clum A."/>
            <person name="Drula E."/>
            <person name="Henrissat B."/>
            <person name="Kohler A."/>
            <person name="Grigoriev I.V."/>
            <person name="Martin F.M."/>
            <person name="Hacquard S."/>
        </authorList>
    </citation>
    <scope>NUCLEOTIDE SEQUENCE [LARGE SCALE GENOMIC DNA]</scope>
    <source>
        <strain evidence="7 8">MPI-CAGE-CH-0241</strain>
    </source>
</reference>
<keyword evidence="7" id="KW-0808">Transferase</keyword>
<feature type="region of interest" description="Disordered" evidence="5">
    <location>
        <begin position="445"/>
        <end position="504"/>
    </location>
</feature>
<organism evidence="7 8">
    <name type="scientific">Thelonectria olida</name>
    <dbReference type="NCBI Taxonomy" id="1576542"/>
    <lineage>
        <taxon>Eukaryota</taxon>
        <taxon>Fungi</taxon>
        <taxon>Dikarya</taxon>
        <taxon>Ascomycota</taxon>
        <taxon>Pezizomycotina</taxon>
        <taxon>Sordariomycetes</taxon>
        <taxon>Hypocreomycetidae</taxon>
        <taxon>Hypocreales</taxon>
        <taxon>Nectriaceae</taxon>
        <taxon>Thelonectria</taxon>
    </lineage>
</organism>
<dbReference type="Gene3D" id="2.130.10.10">
    <property type="entry name" value="YVTN repeat-like/Quinoprotein amine dehydrogenase"/>
    <property type="match status" value="2"/>
</dbReference>
<dbReference type="SMART" id="SM00220">
    <property type="entry name" value="S_TKc"/>
    <property type="match status" value="1"/>
</dbReference>
<evidence type="ECO:0000256" key="5">
    <source>
        <dbReference type="SAM" id="MobiDB-lite"/>
    </source>
</evidence>
<protein>
    <submittedName>
        <fullName evidence="7">Kinase-like domain-containing protein</fullName>
    </submittedName>
</protein>
<name>A0A9P8W1T7_9HYPO</name>
<dbReference type="Pfam" id="PF00400">
    <property type="entry name" value="WD40"/>
    <property type="match status" value="7"/>
</dbReference>
<feature type="compositionally biased region" description="Basic and acidic residues" evidence="5">
    <location>
        <begin position="338"/>
        <end position="347"/>
    </location>
</feature>
<dbReference type="PANTHER" id="PTHR15622:SF2">
    <property type="entry name" value="U4_U6 SMALL NUCLEAR RIBONUCLEOPROTEIN PRP4"/>
    <property type="match status" value="1"/>
</dbReference>
<dbReference type="PROSITE" id="PS50294">
    <property type="entry name" value="WD_REPEATS_REGION"/>
    <property type="match status" value="2"/>
</dbReference>
<dbReference type="PROSITE" id="PS50011">
    <property type="entry name" value="PROTEIN_KINASE_DOM"/>
    <property type="match status" value="1"/>
</dbReference>
<keyword evidence="3" id="KW-0833">Ubl conjugation pathway</keyword>
<evidence type="ECO:0000256" key="1">
    <source>
        <dbReference type="ARBA" id="ARBA00022574"/>
    </source>
</evidence>
<dbReference type="InterPro" id="IPR001680">
    <property type="entry name" value="WD40_rpt"/>
</dbReference>
<dbReference type="InterPro" id="IPR011009">
    <property type="entry name" value="Kinase-like_dom_sf"/>
</dbReference>
<keyword evidence="1 4" id="KW-0853">WD repeat</keyword>
<keyword evidence="8" id="KW-1185">Reference proteome</keyword>
<feature type="compositionally biased region" description="Polar residues" evidence="5">
    <location>
        <begin position="386"/>
        <end position="403"/>
    </location>
</feature>
<gene>
    <name evidence="7" type="ORF">B0T10DRAFT_517589</name>
</gene>
<dbReference type="InterPro" id="IPR036322">
    <property type="entry name" value="WD40_repeat_dom_sf"/>
</dbReference>
<dbReference type="InterPro" id="IPR019775">
    <property type="entry name" value="WD40_repeat_CS"/>
</dbReference>
<dbReference type="Proteomes" id="UP000777438">
    <property type="component" value="Unassembled WGS sequence"/>
</dbReference>
<keyword evidence="2" id="KW-0677">Repeat</keyword>
<dbReference type="OrthoDB" id="10252171at2759"/>
<feature type="repeat" description="WD" evidence="4">
    <location>
        <begin position="605"/>
        <end position="646"/>
    </location>
</feature>
<feature type="repeat" description="WD" evidence="4">
    <location>
        <begin position="654"/>
        <end position="688"/>
    </location>
</feature>
<dbReference type="InterPro" id="IPR051983">
    <property type="entry name" value="WSB_SOCS-box_domain"/>
</dbReference>
<feature type="domain" description="Protein kinase" evidence="6">
    <location>
        <begin position="75"/>
        <end position="331"/>
    </location>
</feature>
<dbReference type="InterPro" id="IPR008271">
    <property type="entry name" value="Ser/Thr_kinase_AS"/>
</dbReference>
<dbReference type="GO" id="GO:0000209">
    <property type="term" value="P:protein polyubiquitination"/>
    <property type="evidence" value="ECO:0007669"/>
    <property type="project" value="TreeGrafter"/>
</dbReference>
<dbReference type="PROSITE" id="PS50082">
    <property type="entry name" value="WD_REPEATS_2"/>
    <property type="match status" value="2"/>
</dbReference>
<feature type="region of interest" description="Disordered" evidence="5">
    <location>
        <begin position="333"/>
        <end position="403"/>
    </location>
</feature>
<dbReference type="SMART" id="SM00320">
    <property type="entry name" value="WD40"/>
    <property type="match status" value="7"/>
</dbReference>
<dbReference type="GO" id="GO:0005524">
    <property type="term" value="F:ATP binding"/>
    <property type="evidence" value="ECO:0007669"/>
    <property type="project" value="InterPro"/>
</dbReference>
<dbReference type="AlphaFoldDB" id="A0A9P8W1T7"/>
<dbReference type="InterPro" id="IPR015943">
    <property type="entry name" value="WD40/YVTN_repeat-like_dom_sf"/>
</dbReference>
<feature type="compositionally biased region" description="Polar residues" evidence="5">
    <location>
        <begin position="350"/>
        <end position="363"/>
    </location>
</feature>
<evidence type="ECO:0000256" key="2">
    <source>
        <dbReference type="ARBA" id="ARBA00022737"/>
    </source>
</evidence>
<evidence type="ECO:0000256" key="3">
    <source>
        <dbReference type="ARBA" id="ARBA00022786"/>
    </source>
</evidence>
<dbReference type="Pfam" id="PF00069">
    <property type="entry name" value="Pkinase"/>
    <property type="match status" value="1"/>
</dbReference>
<dbReference type="SUPFAM" id="SSF50978">
    <property type="entry name" value="WD40 repeat-like"/>
    <property type="match status" value="1"/>
</dbReference>
<sequence>MILSHVDFVLYEYRPADIEFQPLPTRPLSRWFMTYLTDLQHRRIDAHISPEYVTEIHIINNSATGQRRAKSSQVWKIGPVIGRGGHGEVRIETCLADNRARAVKRIPMDPQKAEDAKELRALLEFSKPKYRDAAVFVDFFGWFPDSQNLSVFIAMEYLPLGDLETYARKHGPLPETDIRAVVKQVLEGLQIMHRESFAHQDLKPQNILICQASPNWWIKLADFGLSKRLDESVTTQVAGSFGYMAPEIFGFTCKGAKTAVDFWALGCIIYRLATGIVPFQLTELPDYCSNGVFPSFTANISNSLLELIKNLLSPNPLLRPCAQKALQSRWITTDDADEKAPESKHEQSPMPFTTTSNGYNTETHPGLKTIVLPRNPSKERMDEQAQPGSLGTFTRTESPSWRNNASFQALGSDERRALPSFSDKTLPPTPQESFSEELSHLKELVQPPSRNKLVVDEAENQQGNGGRRSNSPQEARRQSSQKISPTSTRSDSPATSSLQSQTTSPTLTGISFRLQQKLPAGFWGRICVDFSPDGQYLAVGSEKSQPTIWETSTGSIWKTLTPPFNHVGKSMLSVAFSPDGQLLATSMNDTAVSWEVETGLVCRIFAGHSQTVSCVAFSPDGKLVATASMDSTAKLWDTETGTLHLTLSIPGEHVSKVTFSPDGRSVATLSSDRTARIWDTTTGNLCKAVKRHTDGGHDVAFSPDGKMIATTSRTGIVLWKVGSWSYIKTLGHRDILNWVESIAFSPDSRVIAAGNFMSSGPPQLFDIESGSRGILCGSFGSCPKVFHLTFSPDGRRIATAGDGAVKLWVPNDERPKSWWHKVVNKVG</sequence>
<feature type="compositionally biased region" description="Low complexity" evidence="5">
    <location>
        <begin position="492"/>
        <end position="504"/>
    </location>
</feature>
<dbReference type="EMBL" id="JAGPYM010000019">
    <property type="protein sequence ID" value="KAH6884896.1"/>
    <property type="molecule type" value="Genomic_DNA"/>
</dbReference>
<feature type="compositionally biased region" description="Polar residues" evidence="5">
    <location>
        <begin position="467"/>
        <end position="491"/>
    </location>
</feature>
<evidence type="ECO:0000313" key="8">
    <source>
        <dbReference type="Proteomes" id="UP000777438"/>
    </source>
</evidence>
<dbReference type="PANTHER" id="PTHR15622">
    <property type="entry name" value="WD40 REPEAT PROTEIN"/>
    <property type="match status" value="1"/>
</dbReference>
<keyword evidence="7" id="KW-0418">Kinase</keyword>
<evidence type="ECO:0000313" key="7">
    <source>
        <dbReference type="EMBL" id="KAH6884896.1"/>
    </source>
</evidence>
<feature type="region of interest" description="Disordered" evidence="5">
    <location>
        <begin position="418"/>
        <end position="437"/>
    </location>
</feature>
<dbReference type="Gene3D" id="1.10.510.10">
    <property type="entry name" value="Transferase(Phosphotransferase) domain 1"/>
    <property type="match status" value="1"/>
</dbReference>
<evidence type="ECO:0000256" key="4">
    <source>
        <dbReference type="PROSITE-ProRule" id="PRU00221"/>
    </source>
</evidence>
<dbReference type="SUPFAM" id="SSF56112">
    <property type="entry name" value="Protein kinase-like (PK-like)"/>
    <property type="match status" value="1"/>
</dbReference>
<comment type="caution">
    <text evidence="7">The sequence shown here is derived from an EMBL/GenBank/DDBJ whole genome shotgun (WGS) entry which is preliminary data.</text>
</comment>
<dbReference type="PROSITE" id="PS00108">
    <property type="entry name" value="PROTEIN_KINASE_ST"/>
    <property type="match status" value="1"/>
</dbReference>
<dbReference type="CDD" id="cd00200">
    <property type="entry name" value="WD40"/>
    <property type="match status" value="1"/>
</dbReference>
<evidence type="ECO:0000259" key="6">
    <source>
        <dbReference type="PROSITE" id="PS50011"/>
    </source>
</evidence>
<dbReference type="GO" id="GO:0004672">
    <property type="term" value="F:protein kinase activity"/>
    <property type="evidence" value="ECO:0007669"/>
    <property type="project" value="InterPro"/>
</dbReference>
<dbReference type="PROSITE" id="PS00678">
    <property type="entry name" value="WD_REPEATS_1"/>
    <property type="match status" value="2"/>
</dbReference>
<dbReference type="InterPro" id="IPR000719">
    <property type="entry name" value="Prot_kinase_dom"/>
</dbReference>